<comment type="caution">
    <text evidence="2">The sequence shown here is derived from an EMBL/GenBank/DDBJ whole genome shotgun (WGS) entry which is preliminary data.</text>
</comment>
<protein>
    <submittedName>
        <fullName evidence="2">Dihydrofolate reductase</fullName>
    </submittedName>
</protein>
<dbReference type="AlphaFoldDB" id="A0A955L7G2"/>
<organism evidence="2 3">
    <name type="scientific">Candidatus Dojkabacteria bacterium</name>
    <dbReference type="NCBI Taxonomy" id="2099670"/>
    <lineage>
        <taxon>Bacteria</taxon>
        <taxon>Candidatus Dojkabacteria</taxon>
    </lineage>
</organism>
<dbReference type="PANTHER" id="PTHR38011">
    <property type="entry name" value="DIHYDROFOLATE REDUCTASE FAMILY PROTEIN (AFU_ORTHOLOGUE AFUA_8G06820)"/>
    <property type="match status" value="1"/>
</dbReference>
<dbReference type="SUPFAM" id="SSF53597">
    <property type="entry name" value="Dihydrofolate reductase-like"/>
    <property type="match status" value="1"/>
</dbReference>
<reference evidence="2" key="2">
    <citation type="journal article" date="2021" name="Microbiome">
        <title>Successional dynamics and alternative stable states in a saline activated sludge microbial community over 9 years.</title>
        <authorList>
            <person name="Wang Y."/>
            <person name="Ye J."/>
            <person name="Ju F."/>
            <person name="Liu L."/>
            <person name="Boyd J.A."/>
            <person name="Deng Y."/>
            <person name="Parks D.H."/>
            <person name="Jiang X."/>
            <person name="Yin X."/>
            <person name="Woodcroft B.J."/>
            <person name="Tyson G.W."/>
            <person name="Hugenholtz P."/>
            <person name="Polz M.F."/>
            <person name="Zhang T."/>
        </authorList>
    </citation>
    <scope>NUCLEOTIDE SEQUENCE</scope>
    <source>
        <strain evidence="2">HKST-UBA11</strain>
    </source>
</reference>
<reference evidence="2" key="1">
    <citation type="submission" date="2020-04" db="EMBL/GenBank/DDBJ databases">
        <authorList>
            <person name="Zhang T."/>
        </authorList>
    </citation>
    <scope>NUCLEOTIDE SEQUENCE</scope>
    <source>
        <strain evidence="2">HKST-UBA11</strain>
    </source>
</reference>
<dbReference type="InterPro" id="IPR050765">
    <property type="entry name" value="Riboflavin_Biosynth_HTPR"/>
</dbReference>
<dbReference type="PANTHER" id="PTHR38011:SF11">
    <property type="entry name" value="2,5-DIAMINO-6-RIBOSYLAMINO-4(3H)-PYRIMIDINONE 5'-PHOSPHATE REDUCTASE"/>
    <property type="match status" value="1"/>
</dbReference>
<dbReference type="PROSITE" id="PS51330">
    <property type="entry name" value="DHFR_2"/>
    <property type="match status" value="1"/>
</dbReference>
<dbReference type="Pfam" id="PF01872">
    <property type="entry name" value="RibD_C"/>
    <property type="match status" value="1"/>
</dbReference>
<dbReference type="Gene3D" id="3.40.430.10">
    <property type="entry name" value="Dihydrofolate Reductase, subunit A"/>
    <property type="match status" value="1"/>
</dbReference>
<dbReference type="GO" id="GO:0008703">
    <property type="term" value="F:5-amino-6-(5-phosphoribosylamino)uracil reductase activity"/>
    <property type="evidence" value="ECO:0007669"/>
    <property type="project" value="InterPro"/>
</dbReference>
<evidence type="ECO:0000313" key="3">
    <source>
        <dbReference type="Proteomes" id="UP000754563"/>
    </source>
</evidence>
<dbReference type="InterPro" id="IPR001796">
    <property type="entry name" value="DHFR_dom"/>
</dbReference>
<accession>A0A955L7G2</accession>
<feature type="domain" description="DHFR" evidence="1">
    <location>
        <begin position="2"/>
        <end position="170"/>
    </location>
</feature>
<dbReference type="EMBL" id="JAGQLH010000003">
    <property type="protein sequence ID" value="MCA9385095.1"/>
    <property type="molecule type" value="Genomic_DNA"/>
</dbReference>
<dbReference type="GO" id="GO:0009231">
    <property type="term" value="P:riboflavin biosynthetic process"/>
    <property type="evidence" value="ECO:0007669"/>
    <property type="project" value="InterPro"/>
</dbReference>
<dbReference type="GO" id="GO:0004146">
    <property type="term" value="F:dihydrofolate reductase activity"/>
    <property type="evidence" value="ECO:0007669"/>
    <property type="project" value="InterPro"/>
</dbReference>
<gene>
    <name evidence="2" type="ORF">KC717_00440</name>
</gene>
<dbReference type="PRINTS" id="PR00070">
    <property type="entry name" value="DHFR"/>
</dbReference>
<dbReference type="GO" id="GO:0046654">
    <property type="term" value="P:tetrahydrofolate biosynthetic process"/>
    <property type="evidence" value="ECO:0007669"/>
    <property type="project" value="InterPro"/>
</dbReference>
<proteinExistence type="predicted"/>
<evidence type="ECO:0000313" key="2">
    <source>
        <dbReference type="EMBL" id="MCA9385095.1"/>
    </source>
</evidence>
<sequence>MNIILILLQSLDGYIAKDENDDLSWGTKEDKQFFRDKTKEIGTMVMGRKTFESMPPKAFSNRHSIVLTRDPVQYKGYINNHGTVEFFSGAPEDLVENLEGRDIKTVALIGGGGVNTAFLEAGLVTELYITIAPVILGSGIKGLGGDQNTYFNLVETWQLSTNEVVLHYSI</sequence>
<dbReference type="CDD" id="cd00209">
    <property type="entry name" value="DHFR"/>
    <property type="match status" value="1"/>
</dbReference>
<name>A0A955L7G2_9BACT</name>
<dbReference type="Proteomes" id="UP000754563">
    <property type="component" value="Unassembled WGS sequence"/>
</dbReference>
<evidence type="ECO:0000259" key="1">
    <source>
        <dbReference type="PROSITE" id="PS51330"/>
    </source>
</evidence>
<dbReference type="InterPro" id="IPR024072">
    <property type="entry name" value="DHFR-like_dom_sf"/>
</dbReference>
<dbReference type="InterPro" id="IPR002734">
    <property type="entry name" value="RibDG_C"/>
</dbReference>